<dbReference type="KEGG" id="taqu:KDW03_01040"/>
<comment type="similarity">
    <text evidence="12">Belongs to the helicase family. PriA subfamily.</text>
</comment>
<sequence>MSKVASVYLPVPLEQSFFYLVEDDVPLYARVEVKLRGKSYIGVVGELHQREDIQVAYEIRPVERVLDERPIVTEQIWKLANWMSGYYVSPLGEVLGTMLPKAKRPTPLLHEPGKRRELFPLNAEQKLAYEKMVPHLGTSKWFLLHGVTGSGKTEIYKHLVARSLEQGMSVLILLPEISLTPQMVERFSQVFGEVIALYHSRLSSGERFYEWLRCLSGEARVAIGPRSAVFLPMRNLGLIIVDEEHEPSYKSQESPRYHARQIAMQRSRQENTMLILGSATPQLETYYYAQQGMFELVTLKERYGKAPLPHVHIVDLKQTKETEKNTILSASLLQAMLDVLSRKRQVLLFLNRRGHAPVLLCTDCGQSIICPHCDITLTFHKKKHRLICHHCGYEMNPPDRCPSCNGFNLKEIGVGTERLESFLTEYFSGYRTVRLDMDTTSQKHSFDLLLHKIREHQYDIIVGTQMMAKGHDIEKLDLVGVILADIGLQIPDFRASERSFVLITQVVGRAGRRDVPGEAYIQTYLPDHPAIVYGAKQDYESFFAQEIQKRKEFLYPPFVRLGRVVIRSTDLQRLKEFLSDIQSACTEFKKLHGKEAMILGPLPCPIEKLKNAYRYHIIIKSQKAEKIQAFFRLMKEELKRRRKSSLLYLELDLDPIHML</sequence>
<evidence type="ECO:0000259" key="13">
    <source>
        <dbReference type="SMART" id="SM00487"/>
    </source>
</evidence>
<keyword evidence="9 12" id="KW-0238">DNA-binding</keyword>
<dbReference type="Pfam" id="PF00271">
    <property type="entry name" value="Helicase_C"/>
    <property type="match status" value="1"/>
</dbReference>
<dbReference type="PANTHER" id="PTHR30580:SF0">
    <property type="entry name" value="PRIMOSOMAL PROTEIN N"/>
    <property type="match status" value="1"/>
</dbReference>
<evidence type="ECO:0000259" key="14">
    <source>
        <dbReference type="SMART" id="SM00490"/>
    </source>
</evidence>
<reference evidence="15" key="1">
    <citation type="submission" date="2021-04" db="EMBL/GenBank/DDBJ databases">
        <authorList>
            <person name="Postec A."/>
        </authorList>
    </citation>
    <scope>NUCLEOTIDE SEQUENCE</scope>
    <source>
        <strain evidence="15">F1F22</strain>
    </source>
</reference>
<evidence type="ECO:0000313" key="16">
    <source>
        <dbReference type="Proteomes" id="UP001056539"/>
    </source>
</evidence>
<keyword evidence="3 12" id="KW-0479">Metal-binding</keyword>
<dbReference type="SUPFAM" id="SSF52540">
    <property type="entry name" value="P-loop containing nucleoside triphosphate hydrolases"/>
    <property type="match status" value="2"/>
</dbReference>
<dbReference type="Pfam" id="PF18074">
    <property type="entry name" value="PriA_C"/>
    <property type="match status" value="1"/>
</dbReference>
<dbReference type="GO" id="GO:0043138">
    <property type="term" value="F:3'-5' DNA helicase activity"/>
    <property type="evidence" value="ECO:0007669"/>
    <property type="project" value="UniProtKB-EC"/>
</dbReference>
<keyword evidence="4 12" id="KW-0547">Nucleotide-binding</keyword>
<dbReference type="NCBIfam" id="TIGR00595">
    <property type="entry name" value="priA"/>
    <property type="match status" value="1"/>
</dbReference>
<dbReference type="InterPro" id="IPR014001">
    <property type="entry name" value="Helicase_ATP-bd"/>
</dbReference>
<feature type="binding site" evidence="12">
    <location>
        <position position="391"/>
    </location>
    <ligand>
        <name>Zn(2+)</name>
        <dbReference type="ChEBI" id="CHEBI:29105"/>
        <label>2</label>
    </ligand>
</feature>
<dbReference type="Pfam" id="PF00270">
    <property type="entry name" value="DEAD"/>
    <property type="match status" value="1"/>
</dbReference>
<keyword evidence="6" id="KW-0347">Helicase</keyword>
<comment type="subunit">
    <text evidence="12">Component of the replication restart primosome.</text>
</comment>
<dbReference type="GO" id="GO:1990077">
    <property type="term" value="C:primosome complex"/>
    <property type="evidence" value="ECO:0007669"/>
    <property type="project" value="UniProtKB-UniRule"/>
</dbReference>
<dbReference type="SMART" id="SM00487">
    <property type="entry name" value="DEXDc"/>
    <property type="match status" value="1"/>
</dbReference>
<evidence type="ECO:0000313" key="15">
    <source>
        <dbReference type="EMBL" id="URA10419.1"/>
    </source>
</evidence>
<dbReference type="CDD" id="cd17929">
    <property type="entry name" value="DEXHc_priA"/>
    <property type="match status" value="1"/>
</dbReference>
<keyword evidence="8 12" id="KW-0067">ATP-binding</keyword>
<keyword evidence="1 12" id="KW-0639">Primosome</keyword>
<dbReference type="GO" id="GO:0006302">
    <property type="term" value="P:double-strand break repair"/>
    <property type="evidence" value="ECO:0007669"/>
    <property type="project" value="InterPro"/>
</dbReference>
<dbReference type="Pfam" id="PF18319">
    <property type="entry name" value="Zn_ribbon_PriA"/>
    <property type="match status" value="1"/>
</dbReference>
<proteinExistence type="inferred from homology"/>
<evidence type="ECO:0000256" key="5">
    <source>
        <dbReference type="ARBA" id="ARBA00022801"/>
    </source>
</evidence>
<evidence type="ECO:0000256" key="7">
    <source>
        <dbReference type="ARBA" id="ARBA00022833"/>
    </source>
</evidence>
<evidence type="ECO:0000256" key="10">
    <source>
        <dbReference type="ARBA" id="ARBA00023235"/>
    </source>
</evidence>
<evidence type="ECO:0000256" key="12">
    <source>
        <dbReference type="HAMAP-Rule" id="MF_00983"/>
    </source>
</evidence>
<dbReference type="FunFam" id="3.40.50.300:FF:000489">
    <property type="entry name" value="Primosome assembly protein PriA"/>
    <property type="match status" value="1"/>
</dbReference>
<dbReference type="InterPro" id="IPR041236">
    <property type="entry name" value="PriA_C"/>
</dbReference>
<evidence type="ECO:0000256" key="8">
    <source>
        <dbReference type="ARBA" id="ARBA00022840"/>
    </source>
</evidence>
<dbReference type="SMART" id="SM00490">
    <property type="entry name" value="HELICc"/>
    <property type="match status" value="1"/>
</dbReference>
<dbReference type="Gene3D" id="3.40.50.300">
    <property type="entry name" value="P-loop containing nucleotide triphosphate hydrolases"/>
    <property type="match status" value="2"/>
</dbReference>
<evidence type="ECO:0000256" key="9">
    <source>
        <dbReference type="ARBA" id="ARBA00023125"/>
    </source>
</evidence>
<dbReference type="InterPro" id="IPR027417">
    <property type="entry name" value="P-loop_NTPase"/>
</dbReference>
<dbReference type="InterPro" id="IPR041222">
    <property type="entry name" value="PriA_3primeBD"/>
</dbReference>
<feature type="binding site" evidence="12">
    <location>
        <position position="373"/>
    </location>
    <ligand>
        <name>Zn(2+)</name>
        <dbReference type="ChEBI" id="CHEBI:29105"/>
        <label>2</label>
    </ligand>
</feature>
<feature type="binding site" evidence="12">
    <location>
        <position position="361"/>
    </location>
    <ligand>
        <name>Zn(2+)</name>
        <dbReference type="ChEBI" id="CHEBI:29105"/>
        <label>1</label>
    </ligand>
</feature>
<dbReference type="Proteomes" id="UP001056539">
    <property type="component" value="Chromosome"/>
</dbReference>
<dbReference type="InterPro" id="IPR042115">
    <property type="entry name" value="PriA_3primeBD_sf"/>
</dbReference>
<dbReference type="AlphaFoldDB" id="A0AAX3BED9"/>
<dbReference type="CDD" id="cd18804">
    <property type="entry name" value="SF2_C_priA"/>
    <property type="match status" value="1"/>
</dbReference>
<evidence type="ECO:0000256" key="2">
    <source>
        <dbReference type="ARBA" id="ARBA00022705"/>
    </source>
</evidence>
<dbReference type="InterPro" id="IPR005259">
    <property type="entry name" value="PriA"/>
</dbReference>
<keyword evidence="5" id="KW-0378">Hydrolase</keyword>
<comment type="catalytic activity">
    <reaction evidence="11">
        <text>ATP + H2O = ADP + phosphate + H(+)</text>
        <dbReference type="Rhea" id="RHEA:13065"/>
        <dbReference type="ChEBI" id="CHEBI:15377"/>
        <dbReference type="ChEBI" id="CHEBI:15378"/>
        <dbReference type="ChEBI" id="CHEBI:30616"/>
        <dbReference type="ChEBI" id="CHEBI:43474"/>
        <dbReference type="ChEBI" id="CHEBI:456216"/>
        <dbReference type="EC" id="5.6.2.4"/>
    </reaction>
</comment>
<dbReference type="RefSeq" id="WP_271435546.1">
    <property type="nucleotide sequence ID" value="NZ_CP073355.1"/>
</dbReference>
<dbReference type="GO" id="GO:0006310">
    <property type="term" value="P:DNA recombination"/>
    <property type="evidence" value="ECO:0007669"/>
    <property type="project" value="InterPro"/>
</dbReference>
<dbReference type="InterPro" id="IPR040498">
    <property type="entry name" value="PriA_CRR"/>
</dbReference>
<reference evidence="15" key="2">
    <citation type="submission" date="2022-06" db="EMBL/GenBank/DDBJ databases">
        <title>Thermospira aquatica gen. nov., sp. nov.</title>
        <authorList>
            <person name="Ben Ali Gam Z."/>
            <person name="Labat M."/>
        </authorList>
    </citation>
    <scope>NUCLEOTIDE SEQUENCE</scope>
    <source>
        <strain evidence="15">F1F22</strain>
    </source>
</reference>
<feature type="binding site" evidence="12">
    <location>
        <position position="370"/>
    </location>
    <ligand>
        <name>Zn(2+)</name>
        <dbReference type="ChEBI" id="CHEBI:29105"/>
        <label>2</label>
    </ligand>
</feature>
<gene>
    <name evidence="12 15" type="primary">priA</name>
    <name evidence="15" type="ORF">KDW03_01040</name>
</gene>
<feature type="binding site" evidence="12">
    <location>
        <position position="401"/>
    </location>
    <ligand>
        <name>Zn(2+)</name>
        <dbReference type="ChEBI" id="CHEBI:29105"/>
        <label>1</label>
    </ligand>
</feature>
<evidence type="ECO:0000256" key="1">
    <source>
        <dbReference type="ARBA" id="ARBA00022515"/>
    </source>
</evidence>
<keyword evidence="10" id="KW-0413">Isomerase</keyword>
<comment type="cofactor">
    <cofactor evidence="12">
        <name>Zn(2+)</name>
        <dbReference type="ChEBI" id="CHEBI:29105"/>
    </cofactor>
    <text evidence="12">Binds 2 zinc ions per subunit.</text>
</comment>
<dbReference type="Gene3D" id="3.40.1440.60">
    <property type="entry name" value="PriA, 3(prime) DNA-binding domain"/>
    <property type="match status" value="1"/>
</dbReference>
<organism evidence="15 16">
    <name type="scientific">Thermospira aquatica</name>
    <dbReference type="NCBI Taxonomy" id="2828656"/>
    <lineage>
        <taxon>Bacteria</taxon>
        <taxon>Pseudomonadati</taxon>
        <taxon>Spirochaetota</taxon>
        <taxon>Spirochaetia</taxon>
        <taxon>Brevinematales</taxon>
        <taxon>Thermospiraceae</taxon>
        <taxon>Thermospira</taxon>
    </lineage>
</organism>
<dbReference type="InterPro" id="IPR001650">
    <property type="entry name" value="Helicase_C-like"/>
</dbReference>
<feature type="binding site" evidence="12">
    <location>
        <position position="364"/>
    </location>
    <ligand>
        <name>Zn(2+)</name>
        <dbReference type="ChEBI" id="CHEBI:29105"/>
        <label>1</label>
    </ligand>
</feature>
<dbReference type="GO" id="GO:0006269">
    <property type="term" value="P:DNA replication, synthesis of primer"/>
    <property type="evidence" value="ECO:0007669"/>
    <property type="project" value="UniProtKB-KW"/>
</dbReference>
<feature type="binding site" evidence="12">
    <location>
        <position position="404"/>
    </location>
    <ligand>
        <name>Zn(2+)</name>
        <dbReference type="ChEBI" id="CHEBI:29105"/>
        <label>1</label>
    </ligand>
</feature>
<name>A0AAX3BED9_9SPIR</name>
<dbReference type="GO" id="GO:0008270">
    <property type="term" value="F:zinc ion binding"/>
    <property type="evidence" value="ECO:0007669"/>
    <property type="project" value="UniProtKB-UniRule"/>
</dbReference>
<dbReference type="PANTHER" id="PTHR30580">
    <property type="entry name" value="PRIMOSOMAL PROTEIN N"/>
    <property type="match status" value="1"/>
</dbReference>
<evidence type="ECO:0000256" key="4">
    <source>
        <dbReference type="ARBA" id="ARBA00022741"/>
    </source>
</evidence>
<evidence type="ECO:0000256" key="11">
    <source>
        <dbReference type="ARBA" id="ARBA00048988"/>
    </source>
</evidence>
<dbReference type="GO" id="GO:0006270">
    <property type="term" value="P:DNA replication initiation"/>
    <property type="evidence" value="ECO:0007669"/>
    <property type="project" value="TreeGrafter"/>
</dbReference>
<evidence type="ECO:0000256" key="3">
    <source>
        <dbReference type="ARBA" id="ARBA00022723"/>
    </source>
</evidence>
<dbReference type="HAMAP" id="MF_00983">
    <property type="entry name" value="PriA"/>
    <property type="match status" value="1"/>
</dbReference>
<keyword evidence="2 12" id="KW-0235">DNA replication</keyword>
<keyword evidence="7 12" id="KW-0862">Zinc</keyword>
<dbReference type="Pfam" id="PF17764">
    <property type="entry name" value="PriA_3primeBD"/>
    <property type="match status" value="1"/>
</dbReference>
<comment type="function">
    <text evidence="12">Initiates the restart of stalled replication forks, which reloads the replicative helicase on sites other than the origin of replication. Recognizes and binds to abandoned replication forks and remodels them to uncover a helicase loading site. Promotes assembly of the primosome at these replication forks.</text>
</comment>
<evidence type="ECO:0000256" key="6">
    <source>
        <dbReference type="ARBA" id="ARBA00022806"/>
    </source>
</evidence>
<accession>A0AAX3BED9</accession>
<dbReference type="GO" id="GO:0003677">
    <property type="term" value="F:DNA binding"/>
    <property type="evidence" value="ECO:0007669"/>
    <property type="project" value="UniProtKB-UniRule"/>
</dbReference>
<feature type="binding site" evidence="12">
    <location>
        <position position="388"/>
    </location>
    <ligand>
        <name>Zn(2+)</name>
        <dbReference type="ChEBI" id="CHEBI:29105"/>
        <label>2</label>
    </ligand>
</feature>
<feature type="domain" description="Helicase ATP-binding" evidence="13">
    <location>
        <begin position="117"/>
        <end position="314"/>
    </location>
</feature>
<dbReference type="InterPro" id="IPR011545">
    <property type="entry name" value="DEAD/DEAH_box_helicase_dom"/>
</dbReference>
<keyword evidence="16" id="KW-1185">Reference proteome</keyword>
<feature type="domain" description="Helicase C-terminal" evidence="14">
    <location>
        <begin position="417"/>
        <end position="514"/>
    </location>
</feature>
<dbReference type="EMBL" id="CP073355">
    <property type="protein sequence ID" value="URA10419.1"/>
    <property type="molecule type" value="Genomic_DNA"/>
</dbReference>
<dbReference type="GO" id="GO:0005524">
    <property type="term" value="F:ATP binding"/>
    <property type="evidence" value="ECO:0007669"/>
    <property type="project" value="UniProtKB-UniRule"/>
</dbReference>
<comment type="caution">
    <text evidence="12">As this protein does not have any detectable helicase domains, it probably does not have helicase activity.</text>
</comment>
<dbReference type="GO" id="GO:0016787">
    <property type="term" value="F:hydrolase activity"/>
    <property type="evidence" value="ECO:0007669"/>
    <property type="project" value="UniProtKB-KW"/>
</dbReference>
<protein>
    <recommendedName>
        <fullName evidence="12">Probable replication restart protein PriA</fullName>
    </recommendedName>
    <alternativeName>
        <fullName evidence="12">Putative ATP-dependent DNA helicase PriA</fullName>
    </alternativeName>
</protein>